<reference evidence="2 3" key="1">
    <citation type="journal article" date="2021" name="bioRxiv">
        <title>Chromosome-scale and haplotype-resolved genome assembly of a tetraploid potato cultivar.</title>
        <authorList>
            <person name="Sun H."/>
            <person name="Jiao W.-B."/>
            <person name="Krause K."/>
            <person name="Campoy J.A."/>
            <person name="Goel M."/>
            <person name="Folz-Donahue K."/>
            <person name="Kukat C."/>
            <person name="Huettel B."/>
            <person name="Schneeberger K."/>
        </authorList>
    </citation>
    <scope>NUCLEOTIDE SEQUENCE [LARGE SCALE GENOMIC DNA]</scope>
    <source>
        <strain evidence="2">SolTubOtavaFocal</strain>
        <tissue evidence="2">Leaves</tissue>
    </source>
</reference>
<evidence type="ECO:0000256" key="1">
    <source>
        <dbReference type="SAM" id="MobiDB-lite"/>
    </source>
</evidence>
<protein>
    <submittedName>
        <fullName evidence="2">Uncharacterized protein</fullName>
    </submittedName>
</protein>
<evidence type="ECO:0000313" key="2">
    <source>
        <dbReference type="EMBL" id="KAH0781159.1"/>
    </source>
</evidence>
<organism evidence="2 3">
    <name type="scientific">Solanum tuberosum</name>
    <name type="common">Potato</name>
    <dbReference type="NCBI Taxonomy" id="4113"/>
    <lineage>
        <taxon>Eukaryota</taxon>
        <taxon>Viridiplantae</taxon>
        <taxon>Streptophyta</taxon>
        <taxon>Embryophyta</taxon>
        <taxon>Tracheophyta</taxon>
        <taxon>Spermatophyta</taxon>
        <taxon>Magnoliopsida</taxon>
        <taxon>eudicotyledons</taxon>
        <taxon>Gunneridae</taxon>
        <taxon>Pentapetalae</taxon>
        <taxon>asterids</taxon>
        <taxon>lamiids</taxon>
        <taxon>Solanales</taxon>
        <taxon>Solanaceae</taxon>
        <taxon>Solanoideae</taxon>
        <taxon>Solaneae</taxon>
        <taxon>Solanum</taxon>
    </lineage>
</organism>
<feature type="region of interest" description="Disordered" evidence="1">
    <location>
        <begin position="1"/>
        <end position="28"/>
    </location>
</feature>
<proteinExistence type="predicted"/>
<sequence length="111" mass="12794">MVYHTRSKGALPSLPNENRKGKRNSTNEKVMVESFDRLYERLKMDGCVTPILVQNPDTQSKQYDSNKTCDYHSRIKGYTIETCCDLRDKIQQLIEANGIHSTDLVPKECQQ</sequence>
<dbReference type="Proteomes" id="UP000826656">
    <property type="component" value="Unassembled WGS sequence"/>
</dbReference>
<comment type="caution">
    <text evidence="2">The sequence shown here is derived from an EMBL/GenBank/DDBJ whole genome shotgun (WGS) entry which is preliminary data.</text>
</comment>
<keyword evidence="3" id="KW-1185">Reference proteome</keyword>
<dbReference type="EMBL" id="JAIVGD010000001">
    <property type="protein sequence ID" value="KAH0781159.1"/>
    <property type="molecule type" value="Genomic_DNA"/>
</dbReference>
<evidence type="ECO:0000313" key="3">
    <source>
        <dbReference type="Proteomes" id="UP000826656"/>
    </source>
</evidence>
<name>A0ABQ7WK74_SOLTU</name>
<accession>A0ABQ7WK74</accession>
<gene>
    <name evidence="2" type="ORF">KY290_000757</name>
</gene>